<feature type="domain" description="LysM" evidence="1">
    <location>
        <begin position="2"/>
        <end position="46"/>
    </location>
</feature>
<dbReference type="PANTHER" id="PTHR20932:SF8">
    <property type="entry name" value="LD22649P"/>
    <property type="match status" value="1"/>
</dbReference>
<evidence type="ECO:0000259" key="1">
    <source>
        <dbReference type="PROSITE" id="PS51782"/>
    </source>
</evidence>
<dbReference type="PROSITE" id="PS51782">
    <property type="entry name" value="LYSM"/>
    <property type="match status" value="1"/>
</dbReference>
<accession>A0A1Y1X8W5</accession>
<reference evidence="2 3" key="1">
    <citation type="submission" date="2016-08" db="EMBL/GenBank/DDBJ databases">
        <title>A Parts List for Fungal Cellulosomes Revealed by Comparative Genomics.</title>
        <authorList>
            <consortium name="DOE Joint Genome Institute"/>
            <person name="Haitjema C.H."/>
            <person name="Gilmore S.P."/>
            <person name="Henske J.K."/>
            <person name="Solomon K.V."/>
            <person name="De Groot R."/>
            <person name="Kuo A."/>
            <person name="Mondo S.J."/>
            <person name="Salamov A.A."/>
            <person name="Labutti K."/>
            <person name="Zhao Z."/>
            <person name="Chiniquy J."/>
            <person name="Barry K."/>
            <person name="Brewer H.M."/>
            <person name="Purvine S.O."/>
            <person name="Wright A.T."/>
            <person name="Boxma B."/>
            <person name="Van Alen T."/>
            <person name="Hackstein J.H."/>
            <person name="Baker S.E."/>
            <person name="Grigoriev I.V."/>
            <person name="O'Malley M.A."/>
        </authorList>
    </citation>
    <scope>NUCLEOTIDE SEQUENCE [LARGE SCALE GENOMIC DNA]</scope>
    <source>
        <strain evidence="2 3">S4</strain>
    </source>
</reference>
<dbReference type="AlphaFoldDB" id="A0A1Y1X8W5"/>
<name>A0A1Y1X8W5_9FUNG</name>
<dbReference type="InterPro" id="IPR018392">
    <property type="entry name" value="LysM"/>
</dbReference>
<dbReference type="Proteomes" id="UP000193944">
    <property type="component" value="Unassembled WGS sequence"/>
</dbReference>
<reference evidence="2 3" key="2">
    <citation type="submission" date="2016-08" db="EMBL/GenBank/DDBJ databases">
        <title>Pervasive Adenine N6-methylation of Active Genes in Fungi.</title>
        <authorList>
            <consortium name="DOE Joint Genome Institute"/>
            <person name="Mondo S.J."/>
            <person name="Dannebaum R.O."/>
            <person name="Kuo R.C."/>
            <person name="Labutti K."/>
            <person name="Haridas S."/>
            <person name="Kuo A."/>
            <person name="Salamov A."/>
            <person name="Ahrendt S.R."/>
            <person name="Lipzen A."/>
            <person name="Sullivan W."/>
            <person name="Andreopoulos W.B."/>
            <person name="Clum A."/>
            <person name="Lindquist E."/>
            <person name="Daum C."/>
            <person name="Ramamoorthy G.K."/>
            <person name="Gryganskyi A."/>
            <person name="Culley D."/>
            <person name="Magnuson J.K."/>
            <person name="James T.Y."/>
            <person name="O'Malley M.A."/>
            <person name="Stajich J.E."/>
            <person name="Spatafora J.W."/>
            <person name="Visel A."/>
            <person name="Grigoriev I.V."/>
        </authorList>
    </citation>
    <scope>NUCLEOTIDE SEQUENCE [LARGE SCALE GENOMIC DNA]</scope>
    <source>
        <strain evidence="2 3">S4</strain>
    </source>
</reference>
<evidence type="ECO:0000313" key="2">
    <source>
        <dbReference type="EMBL" id="ORX82193.1"/>
    </source>
</evidence>
<dbReference type="OrthoDB" id="2107166at2759"/>
<organism evidence="2 3">
    <name type="scientific">Anaeromyces robustus</name>
    <dbReference type="NCBI Taxonomy" id="1754192"/>
    <lineage>
        <taxon>Eukaryota</taxon>
        <taxon>Fungi</taxon>
        <taxon>Fungi incertae sedis</taxon>
        <taxon>Chytridiomycota</taxon>
        <taxon>Chytridiomycota incertae sedis</taxon>
        <taxon>Neocallimastigomycetes</taxon>
        <taxon>Neocallimastigales</taxon>
        <taxon>Neocallimastigaceae</taxon>
        <taxon>Anaeromyces</taxon>
    </lineage>
</organism>
<dbReference type="InterPro" id="IPR036779">
    <property type="entry name" value="LysM_dom_sf"/>
</dbReference>
<protein>
    <recommendedName>
        <fullName evidence="1">LysM domain-containing protein</fullName>
    </recommendedName>
</protein>
<proteinExistence type="predicted"/>
<dbReference type="EMBL" id="MCFG01000101">
    <property type="protein sequence ID" value="ORX82193.1"/>
    <property type="molecule type" value="Genomic_DNA"/>
</dbReference>
<dbReference type="Pfam" id="PF01476">
    <property type="entry name" value="LysM"/>
    <property type="match status" value="1"/>
</dbReference>
<dbReference type="SMART" id="SM00257">
    <property type="entry name" value="LysM"/>
    <property type="match status" value="1"/>
</dbReference>
<gene>
    <name evidence="2" type="ORF">BCR32DRAFT_292822</name>
</gene>
<sequence length="439" mass="49287">MITHIVKKTDTLEGISLKYNVPIEKIKKANKIWSKNVLLCMDKILIPEENDLISSNNSSAQNIIITSGNEVFNTSNNNNNNINNLSTIITTNNNTNINNNMYNNNNTTTTTNNNNNTTTTTTNNIYNNNIYHNSIYHNDSCDIANNNSQIYHDSEYSGSENDHILSSIRSSNDYSKFSNRSSTIKYDCSSEKCSIRSSSTTAKISLKRDNSSSSDLSLDELFETIDKSVMDTVNKSNISLPLLIKSQLEVYQDIPTSDPIKDNKISNFNSMQKSFSFGCINNNNNNDNNSNNNSNILNQNGNINRYMKDNTPILHSHSMLIQSSSSNPNINNNGKYNLYINSNNGSQSSLLCSYDGYNANDYDYDVLTSSSEPKKTFLQNEHEKVNKILDKLSISTNIDGIHNLVNRLSSRDISSAMSEPVNTSLSNKYKHNSEYLEIV</sequence>
<keyword evidence="3" id="KW-1185">Reference proteome</keyword>
<dbReference type="CDD" id="cd00118">
    <property type="entry name" value="LysM"/>
    <property type="match status" value="1"/>
</dbReference>
<dbReference type="SUPFAM" id="SSF54106">
    <property type="entry name" value="LysM domain"/>
    <property type="match status" value="1"/>
</dbReference>
<dbReference type="PANTHER" id="PTHR20932">
    <property type="entry name" value="LYSM AND PUTATIVE PEPTIDOGLYCAN-BINDING DOMAIN-CONTAINING PROTEIN"/>
    <property type="match status" value="1"/>
</dbReference>
<comment type="caution">
    <text evidence="2">The sequence shown here is derived from an EMBL/GenBank/DDBJ whole genome shotgun (WGS) entry which is preliminary data.</text>
</comment>
<evidence type="ECO:0000313" key="3">
    <source>
        <dbReference type="Proteomes" id="UP000193944"/>
    </source>
</evidence>
<dbReference type="InterPro" id="IPR045030">
    <property type="entry name" value="LYSM1-4"/>
</dbReference>
<dbReference type="Gene3D" id="3.10.350.10">
    <property type="entry name" value="LysM domain"/>
    <property type="match status" value="1"/>
</dbReference>